<sequence>MTHRIESLSYELAGLVDRVPDPDIDACVYLLTISAMTATGLGDDPDLTRALTALREHGRVSGSTRLEMATAVTQAEHRAFAAARRGDEPARDRAFFQARALSCLAYAIGATTGGASLDRRDVVREVAYEATVALRGESGVVGVVTQYAG</sequence>
<comment type="caution">
    <text evidence="1">The sequence shown here is derived from an EMBL/GenBank/DDBJ whole genome shotgun (WGS) entry which is preliminary data.</text>
</comment>
<dbReference type="RefSeq" id="WP_007621632.1">
    <property type="nucleotide sequence ID" value="NZ_BANX01000020.1"/>
</dbReference>
<dbReference type="OrthoDB" id="4380748at2"/>
<dbReference type="AlphaFoldDB" id="M0QKB7"/>
<organism evidence="1 2">
    <name type="scientific">Gordonia soli NBRC 108243</name>
    <dbReference type="NCBI Taxonomy" id="1223545"/>
    <lineage>
        <taxon>Bacteria</taxon>
        <taxon>Bacillati</taxon>
        <taxon>Actinomycetota</taxon>
        <taxon>Actinomycetes</taxon>
        <taxon>Mycobacteriales</taxon>
        <taxon>Gordoniaceae</taxon>
        <taxon>Gordonia</taxon>
    </lineage>
</organism>
<dbReference type="eggNOG" id="ENOG5031VUB">
    <property type="taxonomic scope" value="Bacteria"/>
</dbReference>
<protein>
    <submittedName>
        <fullName evidence="1">Uncharacterized protein</fullName>
    </submittedName>
</protein>
<dbReference type="Proteomes" id="UP000011666">
    <property type="component" value="Unassembled WGS sequence"/>
</dbReference>
<gene>
    <name evidence="1" type="ORF">GS4_20_00680</name>
</gene>
<dbReference type="STRING" id="1223545.GS4_20_00680"/>
<proteinExistence type="predicted"/>
<evidence type="ECO:0000313" key="1">
    <source>
        <dbReference type="EMBL" id="GAC69003.1"/>
    </source>
</evidence>
<name>M0QKB7_9ACTN</name>
<evidence type="ECO:0000313" key="2">
    <source>
        <dbReference type="Proteomes" id="UP000011666"/>
    </source>
</evidence>
<dbReference type="EMBL" id="BANX01000020">
    <property type="protein sequence ID" value="GAC69003.1"/>
    <property type="molecule type" value="Genomic_DNA"/>
</dbReference>
<reference evidence="1 2" key="1">
    <citation type="submission" date="2013-01" db="EMBL/GenBank/DDBJ databases">
        <title>Whole genome shotgun sequence of Gordonia soli NBRC 108243.</title>
        <authorList>
            <person name="Isaki-Nakamura S."/>
            <person name="Hosoyama A."/>
            <person name="Tsuchikane K."/>
            <person name="Ando Y."/>
            <person name="Baba S."/>
            <person name="Ohji S."/>
            <person name="Hamada M."/>
            <person name="Tamura T."/>
            <person name="Yamazoe A."/>
            <person name="Yamazaki S."/>
            <person name="Fujita N."/>
        </authorList>
    </citation>
    <scope>NUCLEOTIDE SEQUENCE [LARGE SCALE GENOMIC DNA]</scope>
    <source>
        <strain evidence="1 2">NBRC 108243</strain>
    </source>
</reference>
<accession>M0QKB7</accession>
<keyword evidence="2" id="KW-1185">Reference proteome</keyword>